<name>A0A6L2Q1C4_COPFO</name>
<organism evidence="1 2">
    <name type="scientific">Coptotermes formosanus</name>
    <name type="common">Formosan subterranean termite</name>
    <dbReference type="NCBI Taxonomy" id="36987"/>
    <lineage>
        <taxon>Eukaryota</taxon>
        <taxon>Metazoa</taxon>
        <taxon>Ecdysozoa</taxon>
        <taxon>Arthropoda</taxon>
        <taxon>Hexapoda</taxon>
        <taxon>Insecta</taxon>
        <taxon>Pterygota</taxon>
        <taxon>Neoptera</taxon>
        <taxon>Polyneoptera</taxon>
        <taxon>Dictyoptera</taxon>
        <taxon>Blattodea</taxon>
        <taxon>Blattoidea</taxon>
        <taxon>Termitoidae</taxon>
        <taxon>Rhinotermitidae</taxon>
        <taxon>Coptotermes</taxon>
    </lineage>
</organism>
<accession>A0A6L2Q1C4</accession>
<keyword evidence="2" id="KW-1185">Reference proteome</keyword>
<dbReference type="Proteomes" id="UP000502823">
    <property type="component" value="Unassembled WGS sequence"/>
</dbReference>
<gene>
    <name evidence="1" type="ORF">Cfor_07775</name>
</gene>
<dbReference type="AlphaFoldDB" id="A0A6L2Q1C4"/>
<evidence type="ECO:0000313" key="2">
    <source>
        <dbReference type="Proteomes" id="UP000502823"/>
    </source>
</evidence>
<sequence>MTASDTEDVPVPKRKSDPKIWKKNMLKQKCRHKCMLDLSQASKDILMTQFNEMGSKNAQDSYLAGLISVSIPARQRHWLDEARKPHSVAFHYQVKVGNFVKVICKQAFLSLHDISPSRLRRGVSPTDKRGGRRETWCKLKGLKEQIKEHIMSYPFRVAHYGESGKKARYLNSDLSVKIMWKMYLQKYEPESYLSQETPDTRFKPQITYEYFLRFYKENFSYPFGCPRTDVCALCEKLKLEI</sequence>
<dbReference type="OrthoDB" id="6781428at2759"/>
<dbReference type="EMBL" id="BLKM01000690">
    <property type="protein sequence ID" value="GFG37332.1"/>
    <property type="molecule type" value="Genomic_DNA"/>
</dbReference>
<protein>
    <submittedName>
        <fullName evidence="1">Uncharacterized protein</fullName>
    </submittedName>
</protein>
<evidence type="ECO:0000313" key="1">
    <source>
        <dbReference type="EMBL" id="GFG37332.1"/>
    </source>
</evidence>
<dbReference type="InParanoid" id="A0A6L2Q1C4"/>
<reference evidence="2" key="1">
    <citation type="submission" date="2020-01" db="EMBL/GenBank/DDBJ databases">
        <title>Draft genome sequence of the Termite Coptotermes fromosanus.</title>
        <authorList>
            <person name="Itakura S."/>
            <person name="Yosikawa Y."/>
            <person name="Umezawa K."/>
        </authorList>
    </citation>
    <scope>NUCLEOTIDE SEQUENCE [LARGE SCALE GENOMIC DNA]</scope>
</reference>
<proteinExistence type="predicted"/>
<comment type="caution">
    <text evidence="1">The sequence shown here is derived from an EMBL/GenBank/DDBJ whole genome shotgun (WGS) entry which is preliminary data.</text>
</comment>